<dbReference type="InterPro" id="IPR005913">
    <property type="entry name" value="dTDP_dehydrorham_reduct"/>
</dbReference>
<dbReference type="SUPFAM" id="SSF51735">
    <property type="entry name" value="NAD(P)-binding Rossmann-fold domains"/>
    <property type="match status" value="1"/>
</dbReference>
<comment type="similarity">
    <text evidence="1 2">Belongs to the dTDP-4-dehydrorhamnose reductase family.</text>
</comment>
<comment type="pathway">
    <text evidence="2">Carbohydrate biosynthesis; dTDP-L-rhamnose biosynthesis.</text>
</comment>
<dbReference type="PANTHER" id="PTHR10491:SF4">
    <property type="entry name" value="METHIONINE ADENOSYLTRANSFERASE 2 SUBUNIT BETA"/>
    <property type="match status" value="1"/>
</dbReference>
<dbReference type="UniPathway" id="UPA00124"/>
<keyword evidence="5" id="KW-1185">Reference proteome</keyword>
<evidence type="ECO:0000256" key="1">
    <source>
        <dbReference type="ARBA" id="ARBA00010944"/>
    </source>
</evidence>
<dbReference type="PANTHER" id="PTHR10491">
    <property type="entry name" value="DTDP-4-DEHYDRORHAMNOSE REDUCTASE"/>
    <property type="match status" value="1"/>
</dbReference>
<dbReference type="Pfam" id="PF04321">
    <property type="entry name" value="RmlD_sub_bind"/>
    <property type="match status" value="1"/>
</dbReference>
<comment type="function">
    <text evidence="2">Catalyzes the reduction of dTDP-6-deoxy-L-lyxo-4-hexulose to yield dTDP-L-rhamnose.</text>
</comment>
<dbReference type="GO" id="GO:0008831">
    <property type="term" value="F:dTDP-4-dehydrorhamnose reductase activity"/>
    <property type="evidence" value="ECO:0007669"/>
    <property type="project" value="UniProtKB-EC"/>
</dbReference>
<reference evidence="4 5" key="1">
    <citation type="submission" date="2020-08" db="EMBL/GenBank/DDBJ databases">
        <title>Genomic Encyclopedia of Type Strains, Phase IV (KMG-IV): sequencing the most valuable type-strain genomes for metagenomic binning, comparative biology and taxonomic classification.</title>
        <authorList>
            <person name="Goeker M."/>
        </authorList>
    </citation>
    <scope>NUCLEOTIDE SEQUENCE [LARGE SCALE GENOMIC DNA]</scope>
    <source>
        <strain evidence="4 5">DSM 23562</strain>
    </source>
</reference>
<evidence type="ECO:0000259" key="3">
    <source>
        <dbReference type="Pfam" id="PF04321"/>
    </source>
</evidence>
<accession>A0A7W9SSC2</accession>
<dbReference type="Gene3D" id="3.40.50.720">
    <property type="entry name" value="NAD(P)-binding Rossmann-like Domain"/>
    <property type="match status" value="1"/>
</dbReference>
<dbReference type="NCBIfam" id="TIGR01214">
    <property type="entry name" value="rmlD"/>
    <property type="match status" value="1"/>
</dbReference>
<keyword evidence="2" id="KW-0521">NADP</keyword>
<protein>
    <recommendedName>
        <fullName evidence="2">dTDP-4-dehydrorhamnose reductase</fullName>
        <ecNumber evidence="2">1.1.1.133</ecNumber>
    </recommendedName>
</protein>
<dbReference type="CDD" id="cd05254">
    <property type="entry name" value="dTDP_HR_like_SDR_e"/>
    <property type="match status" value="1"/>
</dbReference>
<evidence type="ECO:0000256" key="2">
    <source>
        <dbReference type="RuleBase" id="RU364082"/>
    </source>
</evidence>
<feature type="domain" description="RmlD-like substrate binding" evidence="3">
    <location>
        <begin position="1"/>
        <end position="283"/>
    </location>
</feature>
<evidence type="ECO:0000313" key="5">
    <source>
        <dbReference type="Proteomes" id="UP000520814"/>
    </source>
</evidence>
<proteinExistence type="inferred from homology"/>
<gene>
    <name evidence="4" type="ORF">HNQ39_003767</name>
</gene>
<evidence type="ECO:0000313" key="4">
    <source>
        <dbReference type="EMBL" id="MBB6051957.1"/>
    </source>
</evidence>
<comment type="caution">
    <text evidence="4">The sequence shown here is derived from an EMBL/GenBank/DDBJ whole genome shotgun (WGS) entry which is preliminary data.</text>
</comment>
<dbReference type="InterPro" id="IPR036291">
    <property type="entry name" value="NAD(P)-bd_dom_sf"/>
</dbReference>
<dbReference type="Proteomes" id="UP000520814">
    <property type="component" value="Unassembled WGS sequence"/>
</dbReference>
<keyword evidence="2 4" id="KW-0560">Oxidoreductase</keyword>
<organism evidence="4 5">
    <name type="scientific">Armatimonas rosea</name>
    <dbReference type="NCBI Taxonomy" id="685828"/>
    <lineage>
        <taxon>Bacteria</taxon>
        <taxon>Bacillati</taxon>
        <taxon>Armatimonadota</taxon>
        <taxon>Armatimonadia</taxon>
        <taxon>Armatimonadales</taxon>
        <taxon>Armatimonadaceae</taxon>
        <taxon>Armatimonas</taxon>
    </lineage>
</organism>
<dbReference type="GO" id="GO:0005829">
    <property type="term" value="C:cytosol"/>
    <property type="evidence" value="ECO:0007669"/>
    <property type="project" value="TreeGrafter"/>
</dbReference>
<dbReference type="GO" id="GO:0019305">
    <property type="term" value="P:dTDP-rhamnose biosynthetic process"/>
    <property type="evidence" value="ECO:0007669"/>
    <property type="project" value="UniProtKB-UniPathway"/>
</dbReference>
<dbReference type="EMBL" id="JACHGW010000003">
    <property type="protein sequence ID" value="MBB6051957.1"/>
    <property type="molecule type" value="Genomic_DNA"/>
</dbReference>
<dbReference type="AlphaFoldDB" id="A0A7W9SSC2"/>
<dbReference type="RefSeq" id="WP_184199976.1">
    <property type="nucleotide sequence ID" value="NZ_JACHGW010000003.1"/>
</dbReference>
<name>A0A7W9SSC2_ARMRO</name>
<dbReference type="EC" id="1.1.1.133" evidence="2"/>
<dbReference type="InterPro" id="IPR029903">
    <property type="entry name" value="RmlD-like-bd"/>
</dbReference>
<dbReference type="Gene3D" id="3.90.25.10">
    <property type="entry name" value="UDP-galactose 4-epimerase, domain 1"/>
    <property type="match status" value="1"/>
</dbReference>
<sequence length="284" mass="30319">MRLLITGAGGMLGSDVVAEAQRRGHDIVALAGRAALDITDLAAVRACVTTHQPDAVVNCSAWTNVDGAEAEADAAWKLNALGAAHLATACAQTQSWLVQVSTDFVFDGEKGSAYHEFDPVNPQSVYGASKEAGERLVRTALPDRHMIARTSFLYGKSGKNLVDTIVRAAQSRPSLTFVEDQIISPTSTVDLATTLLDLAETPLAGTYHTTNAGQCSLLEFARFIVAEAGLATPVNPTTFAEYVASAKPAAKRPRVSPLERKMLALRGMDTFPSWQDAIRTYLKS</sequence>